<evidence type="ECO:0000256" key="2">
    <source>
        <dbReference type="PROSITE-ProRule" id="PRU00504"/>
    </source>
</evidence>
<dbReference type="PROSITE" id="PS51125">
    <property type="entry name" value="NHL"/>
    <property type="match status" value="4"/>
</dbReference>
<feature type="coiled-coil region" evidence="3">
    <location>
        <begin position="108"/>
        <end position="184"/>
    </location>
</feature>
<feature type="repeat" description="NHL" evidence="2">
    <location>
        <begin position="581"/>
        <end position="624"/>
    </location>
</feature>
<dbReference type="Pfam" id="PF01335">
    <property type="entry name" value="DED"/>
    <property type="match status" value="1"/>
</dbReference>
<dbReference type="Gene3D" id="1.10.533.10">
    <property type="entry name" value="Death Domain, Fas"/>
    <property type="match status" value="1"/>
</dbReference>
<feature type="compositionally biased region" description="Basic and acidic residues" evidence="4">
    <location>
        <begin position="673"/>
        <end position="703"/>
    </location>
</feature>
<evidence type="ECO:0000313" key="6">
    <source>
        <dbReference type="EMBL" id="CAH3196315.1"/>
    </source>
</evidence>
<dbReference type="PROSITE" id="PS50168">
    <property type="entry name" value="DED"/>
    <property type="match status" value="1"/>
</dbReference>
<feature type="domain" description="DED" evidence="5">
    <location>
        <begin position="10"/>
        <end position="88"/>
    </location>
</feature>
<dbReference type="SMART" id="SM00031">
    <property type="entry name" value="DED"/>
    <property type="match status" value="1"/>
</dbReference>
<evidence type="ECO:0000256" key="1">
    <source>
        <dbReference type="ARBA" id="ARBA00022737"/>
    </source>
</evidence>
<dbReference type="InterPro" id="IPR011042">
    <property type="entry name" value="6-blade_b-propeller_TolB-like"/>
</dbReference>
<feature type="repeat" description="NHL" evidence="2">
    <location>
        <begin position="534"/>
        <end position="577"/>
    </location>
</feature>
<keyword evidence="1" id="KW-0677">Repeat</keyword>
<dbReference type="Pfam" id="PF01436">
    <property type="entry name" value="NHL"/>
    <property type="match status" value="4"/>
</dbReference>
<dbReference type="InterPro" id="IPR011029">
    <property type="entry name" value="DEATH-like_dom_sf"/>
</dbReference>
<organism evidence="6 7">
    <name type="scientific">Porites evermanni</name>
    <dbReference type="NCBI Taxonomy" id="104178"/>
    <lineage>
        <taxon>Eukaryota</taxon>
        <taxon>Metazoa</taxon>
        <taxon>Cnidaria</taxon>
        <taxon>Anthozoa</taxon>
        <taxon>Hexacorallia</taxon>
        <taxon>Scleractinia</taxon>
        <taxon>Fungiina</taxon>
        <taxon>Poritidae</taxon>
        <taxon>Porites</taxon>
    </lineage>
</organism>
<dbReference type="InterPro" id="IPR050952">
    <property type="entry name" value="TRIM-NHL_E3_ligases"/>
</dbReference>
<accession>A0ABN8T060</accession>
<feature type="coiled-coil region" evidence="3">
    <location>
        <begin position="282"/>
        <end position="309"/>
    </location>
</feature>
<reference evidence="6 7" key="1">
    <citation type="submission" date="2022-05" db="EMBL/GenBank/DDBJ databases">
        <authorList>
            <consortium name="Genoscope - CEA"/>
            <person name="William W."/>
        </authorList>
    </citation>
    <scope>NUCLEOTIDE SEQUENCE [LARGE SCALE GENOMIC DNA]</scope>
</reference>
<dbReference type="Proteomes" id="UP001159427">
    <property type="component" value="Unassembled WGS sequence"/>
</dbReference>
<keyword evidence="7" id="KW-1185">Reference proteome</keyword>
<dbReference type="PANTHER" id="PTHR24104">
    <property type="entry name" value="E3 UBIQUITIN-PROTEIN LIGASE NHLRC1-RELATED"/>
    <property type="match status" value="1"/>
</dbReference>
<evidence type="ECO:0000256" key="4">
    <source>
        <dbReference type="SAM" id="MobiDB-lite"/>
    </source>
</evidence>
<dbReference type="SUPFAM" id="SSF101898">
    <property type="entry name" value="NHL repeat"/>
    <property type="match status" value="1"/>
</dbReference>
<feature type="coiled-coil region" evidence="3">
    <location>
        <begin position="209"/>
        <end position="239"/>
    </location>
</feature>
<proteinExistence type="predicted"/>
<feature type="repeat" description="NHL" evidence="2">
    <location>
        <begin position="367"/>
        <end position="398"/>
    </location>
</feature>
<name>A0ABN8T060_9CNID</name>
<comment type="caution">
    <text evidence="6">The sequence shown here is derived from an EMBL/GenBank/DDBJ whole genome shotgun (WGS) entry which is preliminary data.</text>
</comment>
<evidence type="ECO:0000259" key="5">
    <source>
        <dbReference type="PROSITE" id="PS50168"/>
    </source>
</evidence>
<evidence type="ECO:0000256" key="3">
    <source>
        <dbReference type="SAM" id="Coils"/>
    </source>
</evidence>
<keyword evidence="3" id="KW-0175">Coiled coil</keyword>
<gene>
    <name evidence="6" type="ORF">PEVE_00032350</name>
</gene>
<dbReference type="CDD" id="cd05819">
    <property type="entry name" value="NHL"/>
    <property type="match status" value="1"/>
</dbReference>
<dbReference type="PANTHER" id="PTHR24104:SF48">
    <property type="entry name" value="PROTEIN WECH"/>
    <property type="match status" value="1"/>
</dbReference>
<dbReference type="InterPro" id="IPR001258">
    <property type="entry name" value="NHL_repeat"/>
</dbReference>
<dbReference type="EMBL" id="CALNXI010004702">
    <property type="protein sequence ID" value="CAH3196315.1"/>
    <property type="molecule type" value="Genomic_DNA"/>
</dbReference>
<feature type="region of interest" description="Disordered" evidence="4">
    <location>
        <begin position="670"/>
        <end position="707"/>
    </location>
</feature>
<protein>
    <recommendedName>
        <fullName evidence="5">DED domain-containing protein</fullName>
    </recommendedName>
</protein>
<dbReference type="Gene3D" id="2.120.10.30">
    <property type="entry name" value="TolB, C-terminal domain"/>
    <property type="match status" value="2"/>
</dbReference>
<sequence>MSALAVNNSPFQLLLQDIGKELKLSDVRYMKYLLQGHVNKETLEHLDSGQELTKVLQKSGLVSEKKLAFMRKLLIEAKCLKQVNLVDEFREKFNSVSIVGERQQSNRASRLNNRRETLLRMIESLENEIKVCEDAETEFSNQIKECEVQIHANNQNLVGVEDAIQNLKNNIVEYEADIESFERKLETVRFFMKKRQVELDKVKQKLDVNQNSASIKKELKERQEEYENSKRSEDELIAKHQHALDMVRTTHVEIRHKIQDAINLEDNIHDLLMQVRVLKQSTRKHQRTSTELQERLENLSLELEDTRRLKPLTPFSRPRTEFSLRCDTANEPQTTRRLEYKILDYGEITERESRAVGRKGKRVSPPQFQFPVSVAVDRLGNVYVADYGNARVQILDLDGHVTREPLNIGGKCRPCALAVSLRGDLVMTDSQILRVFSKAGELLRPILPVYSKNDKRPELSAVAFDIQGNIYAADKANNRIQKFTFDGNFLYFIGGLHDLHCPVGIVVKRNGEVIVTEYENHRIKVFSQENLGQSITIGAVGVGSGKFSCPRGVALDQHDNIVVADSQNHRIQVVSSSGEPLGTFGMIGSEPGYLDTPYDVAMDPAGNIIVADAKNHRLQVFTRLVPVYTEHATYEEEYEASVKKENSDEVVTYNSDEDRLQFCIDDLVGLPSEPRESSNRDSDQKNKDANLETRSVRVKEKSVTTEGCSDEPLVKTKQICEKGDTNNNVVDFV</sequence>
<feature type="repeat" description="NHL" evidence="2">
    <location>
        <begin position="486"/>
        <end position="529"/>
    </location>
</feature>
<dbReference type="InterPro" id="IPR001875">
    <property type="entry name" value="DED_dom"/>
</dbReference>
<evidence type="ECO:0000313" key="7">
    <source>
        <dbReference type="Proteomes" id="UP001159427"/>
    </source>
</evidence>
<dbReference type="SUPFAM" id="SSF47986">
    <property type="entry name" value="DEATH domain"/>
    <property type="match status" value="1"/>
</dbReference>